<dbReference type="SUPFAM" id="SSF53098">
    <property type="entry name" value="Ribonuclease H-like"/>
    <property type="match status" value="1"/>
</dbReference>
<comment type="caution">
    <text evidence="5">The sequence shown here is derived from an EMBL/GenBank/DDBJ whole genome shotgun (WGS) entry which is preliminary data.</text>
</comment>
<dbReference type="InterPro" id="IPR000953">
    <property type="entry name" value="Chromo/chromo_shadow_dom"/>
</dbReference>
<dbReference type="InterPro" id="IPR036397">
    <property type="entry name" value="RNaseH_sf"/>
</dbReference>
<gene>
    <name evidence="5" type="ORF">DCS_05895</name>
</gene>
<reference evidence="5 6" key="1">
    <citation type="journal article" date="2016" name="Sci. Rep.">
        <title>Insights into Adaptations to a Near-Obligate Nematode Endoparasitic Lifestyle from the Finished Genome of Drechmeria coniospora.</title>
        <authorList>
            <person name="Zhang L."/>
            <person name="Zhou Z."/>
            <person name="Guo Q."/>
            <person name="Fokkens L."/>
            <person name="Miskei M."/>
            <person name="Pocsi I."/>
            <person name="Zhang W."/>
            <person name="Chen M."/>
            <person name="Wang L."/>
            <person name="Sun Y."/>
            <person name="Donzelli B.G."/>
            <person name="Gibson D.M."/>
            <person name="Nelson D.R."/>
            <person name="Luo J.G."/>
            <person name="Rep M."/>
            <person name="Liu H."/>
            <person name="Yang S."/>
            <person name="Wang J."/>
            <person name="Krasnoff S.B."/>
            <person name="Xu Y."/>
            <person name="Molnar I."/>
            <person name="Lin M."/>
        </authorList>
    </citation>
    <scope>NUCLEOTIDE SEQUENCE [LARGE SCALE GENOMIC DNA]</scope>
    <source>
        <strain evidence="5 6">ARSEF 6962</strain>
    </source>
</reference>
<dbReference type="SUPFAM" id="SSF54160">
    <property type="entry name" value="Chromo domain-like"/>
    <property type="match status" value="1"/>
</dbReference>
<dbReference type="InterPro" id="IPR012337">
    <property type="entry name" value="RNaseH-like_sf"/>
</dbReference>
<name>A0A151GA42_DRECN</name>
<dbReference type="STRING" id="98403.A0A151GA42"/>
<dbReference type="InterPro" id="IPR023780">
    <property type="entry name" value="Chromo_domain"/>
</dbReference>
<dbReference type="GO" id="GO:0003723">
    <property type="term" value="F:RNA binding"/>
    <property type="evidence" value="ECO:0007669"/>
    <property type="project" value="UniProtKB-KW"/>
</dbReference>
<dbReference type="InterPro" id="IPR050951">
    <property type="entry name" value="Retrovirus_Pol_polyprotein"/>
</dbReference>
<feature type="domain" description="Integrase catalytic" evidence="4">
    <location>
        <begin position="1"/>
        <end position="133"/>
    </location>
</feature>
<dbReference type="EMBL" id="LAYC01000003">
    <property type="protein sequence ID" value="KYK53946.1"/>
    <property type="molecule type" value="Genomic_DNA"/>
</dbReference>
<organism evidence="5 6">
    <name type="scientific">Drechmeria coniospora</name>
    <name type="common">Nematophagous fungus</name>
    <name type="synonym">Meria coniospora</name>
    <dbReference type="NCBI Taxonomy" id="98403"/>
    <lineage>
        <taxon>Eukaryota</taxon>
        <taxon>Fungi</taxon>
        <taxon>Dikarya</taxon>
        <taxon>Ascomycota</taxon>
        <taxon>Pezizomycotina</taxon>
        <taxon>Sordariomycetes</taxon>
        <taxon>Hypocreomycetidae</taxon>
        <taxon>Hypocreales</taxon>
        <taxon>Ophiocordycipitaceae</taxon>
        <taxon>Drechmeria</taxon>
    </lineage>
</organism>
<dbReference type="InParanoid" id="A0A151GA42"/>
<dbReference type="PANTHER" id="PTHR37984">
    <property type="entry name" value="PROTEIN CBG26694"/>
    <property type="match status" value="1"/>
</dbReference>
<proteinExistence type="predicted"/>
<dbReference type="PROSITE" id="PS50994">
    <property type="entry name" value="INTEGRASE"/>
    <property type="match status" value="1"/>
</dbReference>
<dbReference type="Gene3D" id="2.40.50.40">
    <property type="match status" value="1"/>
</dbReference>
<dbReference type="GeneID" id="63718538"/>
<dbReference type="Proteomes" id="UP000076580">
    <property type="component" value="Chromosome 03"/>
</dbReference>
<dbReference type="AlphaFoldDB" id="A0A151GA42"/>
<evidence type="ECO:0000256" key="1">
    <source>
        <dbReference type="ARBA" id="ARBA00011353"/>
    </source>
</evidence>
<dbReference type="Gene3D" id="3.30.420.10">
    <property type="entry name" value="Ribonuclease H-like superfamily/Ribonuclease H"/>
    <property type="match status" value="1"/>
</dbReference>
<accession>A0A151GA42</accession>
<dbReference type="SMART" id="SM00298">
    <property type="entry name" value="CHROMO"/>
    <property type="match status" value="1"/>
</dbReference>
<evidence type="ECO:0000313" key="6">
    <source>
        <dbReference type="Proteomes" id="UP000076580"/>
    </source>
</evidence>
<evidence type="ECO:0000259" key="4">
    <source>
        <dbReference type="PROSITE" id="PS50994"/>
    </source>
</evidence>
<dbReference type="CDD" id="cd18971">
    <property type="entry name" value="CD_POL_like"/>
    <property type="match status" value="1"/>
</dbReference>
<dbReference type="GO" id="GO:0006338">
    <property type="term" value="P:chromatin remodeling"/>
    <property type="evidence" value="ECO:0007669"/>
    <property type="project" value="UniProtKB-ARBA"/>
</dbReference>
<keyword evidence="2" id="KW-0694">RNA-binding</keyword>
<evidence type="ECO:0000259" key="3">
    <source>
        <dbReference type="PROSITE" id="PS50013"/>
    </source>
</evidence>
<protein>
    <submittedName>
        <fullName evidence="5">Uncharacterized protein</fullName>
    </submittedName>
</protein>
<dbReference type="InterPro" id="IPR016197">
    <property type="entry name" value="Chromo-like_dom_sf"/>
</dbReference>
<feature type="domain" description="Chromo" evidence="3">
    <location>
        <begin position="284"/>
        <end position="334"/>
    </location>
</feature>
<keyword evidence="6" id="KW-1185">Reference proteome</keyword>
<evidence type="ECO:0000256" key="2">
    <source>
        <dbReference type="ARBA" id="ARBA00022884"/>
    </source>
</evidence>
<comment type="subunit">
    <text evidence="1">Component of the NuA4 histone acetyltransferase complex.</text>
</comment>
<dbReference type="GO" id="GO:0015074">
    <property type="term" value="P:DNA integration"/>
    <property type="evidence" value="ECO:0007669"/>
    <property type="project" value="InterPro"/>
</dbReference>
<dbReference type="PANTHER" id="PTHR37984:SF5">
    <property type="entry name" value="PROTEIN NYNRIN-LIKE"/>
    <property type="match status" value="1"/>
</dbReference>
<dbReference type="InterPro" id="IPR001584">
    <property type="entry name" value="Integrase_cat-core"/>
</dbReference>
<dbReference type="PROSITE" id="PS50013">
    <property type="entry name" value="CHROMO_2"/>
    <property type="match status" value="1"/>
</dbReference>
<evidence type="ECO:0000313" key="5">
    <source>
        <dbReference type="EMBL" id="KYK53946.1"/>
    </source>
</evidence>
<dbReference type="Pfam" id="PF00385">
    <property type="entry name" value="Chromo"/>
    <property type="match status" value="1"/>
</dbReference>
<dbReference type="GO" id="GO:0005634">
    <property type="term" value="C:nucleus"/>
    <property type="evidence" value="ECO:0007669"/>
    <property type="project" value="UniProtKB-ARBA"/>
</dbReference>
<sequence length="334" mass="37564">MVLTDRLSKYVQLEAMTSMTAEACAERFKECWWRFRGFPEYIISDRGSDWVGQFWATLCRIVGIEQRLSTAYHPQSDGGTERANQEVQAILRTFIAFDQFDWPDHLAACQLALNGRDSSVTGMSPNSLLLGYEVNAVQRVEAPTPSATTGKGRAVAFAQRLREGTELAQAAIAFAQQRLEEESNSHRRPAERFQVGDKVWLSLRYIKSPRPSKKLDWVTAKYTVVAVPTPLTVTLDVPRGTHPTFHVDLVERAATDPLPSQALTNTEPGPLLVEDEDGVPQEEYIVEEILAAKNARGQGKRRNVLVKWAGHDQPTWEPLENLQETKVLADYEQK</sequence>
<dbReference type="RefSeq" id="XP_040653298.1">
    <property type="nucleotide sequence ID" value="XM_040803194.1"/>
</dbReference>